<dbReference type="STRING" id="742766.HMPREF9455_02871"/>
<proteinExistence type="predicted"/>
<name>F5J0K4_9BACT</name>
<protein>
    <submittedName>
        <fullName evidence="2">Uncharacterized protein</fullName>
    </submittedName>
</protein>
<accession>F5J0K4</accession>
<feature type="transmembrane region" description="Helical" evidence="1">
    <location>
        <begin position="12"/>
        <end position="33"/>
    </location>
</feature>
<keyword evidence="3" id="KW-1185">Reference proteome</keyword>
<dbReference type="Proteomes" id="UP000004913">
    <property type="component" value="Unassembled WGS sequence"/>
</dbReference>
<gene>
    <name evidence="2" type="ORF">HMPREF9455_02871</name>
</gene>
<dbReference type="HOGENOM" id="CLU_2878647_0_0_10"/>
<sequence length="63" mass="7507">MNYETCVFHRFAPFIYVACLQLTAQVILLCFFVKNKTYITLSNFAIYKKKYSFVLFFRIMSNG</sequence>
<dbReference type="EMBL" id="ADLV01000035">
    <property type="protein sequence ID" value="EGK00597.1"/>
    <property type="molecule type" value="Genomic_DNA"/>
</dbReference>
<organism evidence="2 3">
    <name type="scientific">Dysgonomonas gadei ATCC BAA-286</name>
    <dbReference type="NCBI Taxonomy" id="742766"/>
    <lineage>
        <taxon>Bacteria</taxon>
        <taxon>Pseudomonadati</taxon>
        <taxon>Bacteroidota</taxon>
        <taxon>Bacteroidia</taxon>
        <taxon>Bacteroidales</taxon>
        <taxon>Dysgonomonadaceae</taxon>
        <taxon>Dysgonomonas</taxon>
    </lineage>
</organism>
<evidence type="ECO:0000313" key="2">
    <source>
        <dbReference type="EMBL" id="EGK00597.1"/>
    </source>
</evidence>
<keyword evidence="1" id="KW-1133">Transmembrane helix</keyword>
<reference evidence="2 3" key="1">
    <citation type="submission" date="2011-04" db="EMBL/GenBank/DDBJ databases">
        <title>The Genome Sequence of Dysgonomonas gadei ATCC BAA-286.</title>
        <authorList>
            <consortium name="The Broad Institute Genome Sequencing Platform"/>
            <person name="Earl A."/>
            <person name="Ward D."/>
            <person name="Feldgarden M."/>
            <person name="Gevers D."/>
            <person name="Pudlo N."/>
            <person name="Martens E."/>
            <person name="Allen-Vercoe E."/>
            <person name="Young S.K."/>
            <person name="Zeng Q."/>
            <person name="Gargeya S."/>
            <person name="Fitzgerald M."/>
            <person name="Haas B."/>
            <person name="Abouelleil A."/>
            <person name="Alvarado L."/>
            <person name="Arachchi H.M."/>
            <person name="Berlin A."/>
            <person name="Brown A."/>
            <person name="Chapman S.B."/>
            <person name="Chen Z."/>
            <person name="Dunbar C."/>
            <person name="Freedman E."/>
            <person name="Gearin G."/>
            <person name="Gellesch M."/>
            <person name="Goldberg J."/>
            <person name="Griggs A."/>
            <person name="Gujja S."/>
            <person name="Heiman D."/>
            <person name="Howarth C."/>
            <person name="Larson L."/>
            <person name="Lui A."/>
            <person name="MacDonald P.J.P."/>
            <person name="Mehta T."/>
            <person name="Montmayeur A."/>
            <person name="Murphy C."/>
            <person name="Neiman D."/>
            <person name="Pearson M."/>
            <person name="Priest M."/>
            <person name="Roberts A."/>
            <person name="Saif S."/>
            <person name="Shea T."/>
            <person name="Shenoy N."/>
            <person name="Sisk P."/>
            <person name="Stolte C."/>
            <person name="Sykes S."/>
            <person name="Yandava C."/>
            <person name="Wortman J."/>
            <person name="Nusbaum C."/>
            <person name="Birren B."/>
        </authorList>
    </citation>
    <scope>NUCLEOTIDE SEQUENCE [LARGE SCALE GENOMIC DNA]</scope>
    <source>
        <strain evidence="2 3">ATCC BAA-286</strain>
    </source>
</reference>
<evidence type="ECO:0000313" key="3">
    <source>
        <dbReference type="Proteomes" id="UP000004913"/>
    </source>
</evidence>
<dbReference type="AlphaFoldDB" id="F5J0K4"/>
<keyword evidence="1" id="KW-0472">Membrane</keyword>
<comment type="caution">
    <text evidence="2">The sequence shown here is derived from an EMBL/GenBank/DDBJ whole genome shotgun (WGS) entry which is preliminary data.</text>
</comment>
<keyword evidence="1" id="KW-0812">Transmembrane</keyword>
<evidence type="ECO:0000256" key="1">
    <source>
        <dbReference type="SAM" id="Phobius"/>
    </source>
</evidence>